<feature type="non-terminal residue" evidence="3">
    <location>
        <position position="1"/>
    </location>
</feature>
<feature type="compositionally biased region" description="Low complexity" evidence="1">
    <location>
        <begin position="41"/>
        <end position="53"/>
    </location>
</feature>
<dbReference type="InterPro" id="IPR021109">
    <property type="entry name" value="Peptidase_aspartic_dom_sf"/>
</dbReference>
<dbReference type="InterPro" id="IPR001584">
    <property type="entry name" value="Integrase_cat-core"/>
</dbReference>
<keyword evidence="4" id="KW-1185">Reference proteome</keyword>
<dbReference type="FunFam" id="3.30.420.10:FF:000032">
    <property type="entry name" value="Retrovirus-related Pol polyprotein from transposon 297-like Protein"/>
    <property type="match status" value="1"/>
</dbReference>
<feature type="region of interest" description="Disordered" evidence="1">
    <location>
        <begin position="37"/>
        <end position="67"/>
    </location>
</feature>
<evidence type="ECO:0000256" key="1">
    <source>
        <dbReference type="SAM" id="MobiDB-lite"/>
    </source>
</evidence>
<dbReference type="SUPFAM" id="SSF53098">
    <property type="entry name" value="Ribonuclease H-like"/>
    <property type="match status" value="1"/>
</dbReference>
<dbReference type="AlphaFoldDB" id="A0A151S141"/>
<accession>A0A151S141</accession>
<dbReference type="InterPro" id="IPR036397">
    <property type="entry name" value="RNaseH_sf"/>
</dbReference>
<dbReference type="PROSITE" id="PS50994">
    <property type="entry name" value="INTEGRASE"/>
    <property type="match status" value="1"/>
</dbReference>
<evidence type="ECO:0000313" key="3">
    <source>
        <dbReference type="EMBL" id="KYP48531.1"/>
    </source>
</evidence>
<organism evidence="3 4">
    <name type="scientific">Cajanus cajan</name>
    <name type="common">Pigeon pea</name>
    <name type="synonym">Cajanus indicus</name>
    <dbReference type="NCBI Taxonomy" id="3821"/>
    <lineage>
        <taxon>Eukaryota</taxon>
        <taxon>Viridiplantae</taxon>
        <taxon>Streptophyta</taxon>
        <taxon>Embryophyta</taxon>
        <taxon>Tracheophyta</taxon>
        <taxon>Spermatophyta</taxon>
        <taxon>Magnoliopsida</taxon>
        <taxon>eudicotyledons</taxon>
        <taxon>Gunneridae</taxon>
        <taxon>Pentapetalae</taxon>
        <taxon>rosids</taxon>
        <taxon>fabids</taxon>
        <taxon>Fabales</taxon>
        <taxon>Fabaceae</taxon>
        <taxon>Papilionoideae</taxon>
        <taxon>50 kb inversion clade</taxon>
        <taxon>NPAAA clade</taxon>
        <taxon>indigoferoid/millettioid clade</taxon>
        <taxon>Phaseoleae</taxon>
        <taxon>Cajanus</taxon>
    </lineage>
</organism>
<dbReference type="EMBL" id="KQ483497">
    <property type="protein sequence ID" value="KYP48531.1"/>
    <property type="molecule type" value="Genomic_DNA"/>
</dbReference>
<dbReference type="Gene3D" id="2.40.70.10">
    <property type="entry name" value="Acid Proteases"/>
    <property type="match status" value="1"/>
</dbReference>
<dbReference type="CDD" id="cd00303">
    <property type="entry name" value="retropepsin_like"/>
    <property type="match status" value="1"/>
</dbReference>
<dbReference type="GO" id="GO:0003676">
    <property type="term" value="F:nucleic acid binding"/>
    <property type="evidence" value="ECO:0007669"/>
    <property type="project" value="InterPro"/>
</dbReference>
<evidence type="ECO:0000313" key="4">
    <source>
        <dbReference type="Proteomes" id="UP000075243"/>
    </source>
</evidence>
<feature type="compositionally biased region" description="Basic and acidic residues" evidence="1">
    <location>
        <begin position="225"/>
        <end position="239"/>
    </location>
</feature>
<feature type="domain" description="Integrase catalytic" evidence="2">
    <location>
        <begin position="285"/>
        <end position="450"/>
    </location>
</feature>
<protein>
    <submittedName>
        <fullName evidence="3">Transposon Ty3-I Gag-Pol polyprotein</fullName>
    </submittedName>
</protein>
<dbReference type="PANTHER" id="PTHR35046:SF9">
    <property type="entry name" value="RNA-DIRECTED DNA POLYMERASE"/>
    <property type="match status" value="1"/>
</dbReference>
<sequence>KVTPHTSSRTSDIKCFKCLRRGHIASQYPTKKVMILRGHDTYSSQEKTTTSSSDSEEEASEHEENVEDTFPYEGEILMIKRLLNNQPSGTISQRENIFHTRCKVLNNACSLIVDSGSWCNCCNTRLVEKLGLTTDPHPKSYQLHWLNEDGDLVVDQQVKVKLSIGNYEDEVLCDVVPMEACHILLGRPWQFDKKTMHNGLTNEISFTHKEKKFVLHPLSPQQVAKDQEKMKLKRESERKLQKKKKKREKKKIDMWPHMRRDVERFCSRCIACLQAKSKVMPHGSYTSLPVAYSSWVDISMDFILGMPKTQRGMDFIFVIVDRFSKMARFIPCHKIDDTSNITRLFFKEVVRLHGLPKTIVSDKDTKFLSHFWKTLWSRLGTKLLFSTTCHPQTDGQTEVVNRSLSSMLREVLKGNHKSWDEYLPHIEFAYNRVVHKTTKISPFEVVYGFNPLTPLDLIPLPDSSHYFHKERVYRVDFVKKLHEKVKTHIQQQNERTALERSKGKKDLIFLRRIPNNNSTSLKLCRCRVWLTPSLTSKPPIF</sequence>
<feature type="region of interest" description="Disordered" evidence="1">
    <location>
        <begin position="225"/>
        <end position="251"/>
    </location>
</feature>
<name>A0A151S141_CAJCA</name>
<dbReference type="InterPro" id="IPR012337">
    <property type="entry name" value="RNaseH-like_sf"/>
</dbReference>
<gene>
    <name evidence="3" type="ORF">KK1_029763</name>
</gene>
<dbReference type="Gene3D" id="3.30.420.10">
    <property type="entry name" value="Ribonuclease H-like superfamily/Ribonuclease H"/>
    <property type="match status" value="1"/>
</dbReference>
<evidence type="ECO:0000259" key="2">
    <source>
        <dbReference type="PROSITE" id="PS50994"/>
    </source>
</evidence>
<dbReference type="GO" id="GO:0015074">
    <property type="term" value="P:DNA integration"/>
    <property type="evidence" value="ECO:0007669"/>
    <property type="project" value="InterPro"/>
</dbReference>
<feature type="compositionally biased region" description="Acidic residues" evidence="1">
    <location>
        <begin position="54"/>
        <end position="67"/>
    </location>
</feature>
<dbReference type="Gramene" id="C.cajan_33382.t">
    <property type="protein sequence ID" value="C.cajan_33382.t"/>
    <property type="gene ID" value="C.cajan_33382"/>
</dbReference>
<reference evidence="3" key="1">
    <citation type="journal article" date="2012" name="Nat. Biotechnol.">
        <title>Draft genome sequence of pigeonpea (Cajanus cajan), an orphan legume crop of resource-poor farmers.</title>
        <authorList>
            <person name="Varshney R.K."/>
            <person name="Chen W."/>
            <person name="Li Y."/>
            <person name="Bharti A.K."/>
            <person name="Saxena R.K."/>
            <person name="Schlueter J.A."/>
            <person name="Donoghue M.T."/>
            <person name="Azam S."/>
            <person name="Fan G."/>
            <person name="Whaley A.M."/>
            <person name="Farmer A.D."/>
            <person name="Sheridan J."/>
            <person name="Iwata A."/>
            <person name="Tuteja R."/>
            <person name="Penmetsa R.V."/>
            <person name="Wu W."/>
            <person name="Upadhyaya H.D."/>
            <person name="Yang S.P."/>
            <person name="Shah T."/>
            <person name="Saxena K.B."/>
            <person name="Michael T."/>
            <person name="McCombie W.R."/>
            <person name="Yang B."/>
            <person name="Zhang G."/>
            <person name="Yang H."/>
            <person name="Wang J."/>
            <person name="Spillane C."/>
            <person name="Cook D.R."/>
            <person name="May G.D."/>
            <person name="Xu X."/>
            <person name="Jackson S.A."/>
        </authorList>
    </citation>
    <scope>NUCLEOTIDE SEQUENCE [LARGE SCALE GENOMIC DNA]</scope>
</reference>
<proteinExistence type="predicted"/>
<dbReference type="Proteomes" id="UP000075243">
    <property type="component" value="Unassembled WGS sequence"/>
</dbReference>
<dbReference type="PANTHER" id="PTHR35046">
    <property type="entry name" value="ZINC KNUCKLE (CCHC-TYPE) FAMILY PROTEIN"/>
    <property type="match status" value="1"/>
</dbReference>
<feature type="compositionally biased region" description="Basic residues" evidence="1">
    <location>
        <begin position="240"/>
        <end position="249"/>
    </location>
</feature>